<keyword evidence="3" id="KW-1185">Reference proteome</keyword>
<accession>A0A067R0I9</accession>
<evidence type="ECO:0000256" key="1">
    <source>
        <dbReference type="SAM" id="SignalP"/>
    </source>
</evidence>
<reference evidence="2 3" key="1">
    <citation type="journal article" date="2014" name="Nat. Commun.">
        <title>Molecular traces of alternative social organization in a termite genome.</title>
        <authorList>
            <person name="Terrapon N."/>
            <person name="Li C."/>
            <person name="Robertson H.M."/>
            <person name="Ji L."/>
            <person name="Meng X."/>
            <person name="Booth W."/>
            <person name="Chen Z."/>
            <person name="Childers C.P."/>
            <person name="Glastad K.M."/>
            <person name="Gokhale K."/>
            <person name="Gowin J."/>
            <person name="Gronenberg W."/>
            <person name="Hermansen R.A."/>
            <person name="Hu H."/>
            <person name="Hunt B.G."/>
            <person name="Huylmans A.K."/>
            <person name="Khalil S.M."/>
            <person name="Mitchell R.D."/>
            <person name="Munoz-Torres M.C."/>
            <person name="Mustard J.A."/>
            <person name="Pan H."/>
            <person name="Reese J.T."/>
            <person name="Scharf M.E."/>
            <person name="Sun F."/>
            <person name="Vogel H."/>
            <person name="Xiao J."/>
            <person name="Yang W."/>
            <person name="Yang Z."/>
            <person name="Yang Z."/>
            <person name="Zhou J."/>
            <person name="Zhu J."/>
            <person name="Brent C.S."/>
            <person name="Elsik C.G."/>
            <person name="Goodisman M.A."/>
            <person name="Liberles D.A."/>
            <person name="Roe R.M."/>
            <person name="Vargo E.L."/>
            <person name="Vilcinskas A."/>
            <person name="Wang J."/>
            <person name="Bornberg-Bauer E."/>
            <person name="Korb J."/>
            <person name="Zhang G."/>
            <person name="Liebig J."/>
        </authorList>
    </citation>
    <scope>NUCLEOTIDE SEQUENCE [LARGE SCALE GENOMIC DNA]</scope>
    <source>
        <tissue evidence="2">Whole organism</tissue>
    </source>
</reference>
<dbReference type="InParanoid" id="A0A067R0I9"/>
<dbReference type="SUPFAM" id="SSF50814">
    <property type="entry name" value="Lipocalins"/>
    <property type="match status" value="1"/>
</dbReference>
<feature type="chain" id="PRO_5001648287" evidence="1">
    <location>
        <begin position="19"/>
        <end position="59"/>
    </location>
</feature>
<dbReference type="Proteomes" id="UP000027135">
    <property type="component" value="Unassembled WGS sequence"/>
</dbReference>
<name>A0A067R0I9_ZOONE</name>
<proteinExistence type="predicted"/>
<dbReference type="EMBL" id="KK853036">
    <property type="protein sequence ID" value="KDR12214.1"/>
    <property type="molecule type" value="Genomic_DNA"/>
</dbReference>
<protein>
    <submittedName>
        <fullName evidence="2">Uncharacterized protein</fullName>
    </submittedName>
</protein>
<organism evidence="2 3">
    <name type="scientific">Zootermopsis nevadensis</name>
    <name type="common">Dampwood termite</name>
    <dbReference type="NCBI Taxonomy" id="136037"/>
    <lineage>
        <taxon>Eukaryota</taxon>
        <taxon>Metazoa</taxon>
        <taxon>Ecdysozoa</taxon>
        <taxon>Arthropoda</taxon>
        <taxon>Hexapoda</taxon>
        <taxon>Insecta</taxon>
        <taxon>Pterygota</taxon>
        <taxon>Neoptera</taxon>
        <taxon>Polyneoptera</taxon>
        <taxon>Dictyoptera</taxon>
        <taxon>Blattodea</taxon>
        <taxon>Blattoidea</taxon>
        <taxon>Termitoidae</taxon>
        <taxon>Termopsidae</taxon>
        <taxon>Zootermopsis</taxon>
    </lineage>
</organism>
<feature type="signal peptide" evidence="1">
    <location>
        <begin position="1"/>
        <end position="18"/>
    </location>
</feature>
<keyword evidence="1" id="KW-0732">Signal</keyword>
<evidence type="ECO:0000313" key="2">
    <source>
        <dbReference type="EMBL" id="KDR12214.1"/>
    </source>
</evidence>
<dbReference type="AlphaFoldDB" id="A0A067R0I9"/>
<evidence type="ECO:0000313" key="3">
    <source>
        <dbReference type="Proteomes" id="UP000027135"/>
    </source>
</evidence>
<sequence length="59" mass="6663">MFLIILLGVVGKLALVSGECDLGSPKLKNVDWNELTGNWYFLYHTSNKAEDNLDCFRSI</sequence>
<dbReference type="InterPro" id="IPR012674">
    <property type="entry name" value="Calycin"/>
</dbReference>
<gene>
    <name evidence="2" type="ORF">L798_13998</name>
</gene>